<keyword evidence="2" id="KW-1185">Reference proteome</keyword>
<dbReference type="PANTHER" id="PTHR47018:SF1">
    <property type="entry name" value="TESMIN_TSO1-LIKE CXC DOMAIN-CONTAINING PROTEIN"/>
    <property type="match status" value="1"/>
</dbReference>
<protein>
    <submittedName>
        <fullName evidence="1">Uncharacterized protein</fullName>
    </submittedName>
</protein>
<dbReference type="PANTHER" id="PTHR47018">
    <property type="entry name" value="CXC DOMAIN-CONTAINING PROTEIN-RELATED"/>
    <property type="match status" value="1"/>
</dbReference>
<dbReference type="AlphaFoldDB" id="A0AAD6FN16"/>
<name>A0AAD6FN16_9TELE</name>
<accession>A0AAD6FN16</accession>
<organism evidence="1 2">
    <name type="scientific">Pogonophryne albipinna</name>
    <dbReference type="NCBI Taxonomy" id="1090488"/>
    <lineage>
        <taxon>Eukaryota</taxon>
        <taxon>Metazoa</taxon>
        <taxon>Chordata</taxon>
        <taxon>Craniata</taxon>
        <taxon>Vertebrata</taxon>
        <taxon>Euteleostomi</taxon>
        <taxon>Actinopterygii</taxon>
        <taxon>Neopterygii</taxon>
        <taxon>Teleostei</taxon>
        <taxon>Neoteleostei</taxon>
        <taxon>Acanthomorphata</taxon>
        <taxon>Eupercaria</taxon>
        <taxon>Perciformes</taxon>
        <taxon>Notothenioidei</taxon>
        <taxon>Pogonophryne</taxon>
    </lineage>
</organism>
<proteinExistence type="predicted"/>
<evidence type="ECO:0000313" key="2">
    <source>
        <dbReference type="Proteomes" id="UP001219934"/>
    </source>
</evidence>
<sequence length="352" mass="39295">MGHCVSYTEVRQFLTSVATDQISRTESGVYIPTGLTGVTEHGIVDAAIDNFDQNEDTLDGKQTTHAMASVVYRRGHVSTAYECLARVPERSLSTLNTADLNGEKLHRYIKPPKRPEPPELPKPEILHINTAVSKAAEGRDLGADLLLRILRSEREADFQLHLNSMCEVIPWFRAAGRTNYAKYMPVYVAEMKALEHEQPEAYTFMQEGGFVVRRSEDHSFNCVATDQALEQTINREGKSQGGVVGFTLRKAALTRWLMTRHVTTAYVDAMKELCDTDAKGPKAHKEHGASRMDRDEGDIQKIMEAVEQKQNPFDLDSIPEELINIASGQVASEKELSSFLQVGAEQNAIFIE</sequence>
<dbReference type="Proteomes" id="UP001219934">
    <property type="component" value="Unassembled WGS sequence"/>
</dbReference>
<evidence type="ECO:0000313" key="1">
    <source>
        <dbReference type="EMBL" id="KAJ4939568.1"/>
    </source>
</evidence>
<comment type="caution">
    <text evidence="1">The sequence shown here is derived from an EMBL/GenBank/DDBJ whole genome shotgun (WGS) entry which is preliminary data.</text>
</comment>
<dbReference type="EMBL" id="JAPTMU010000008">
    <property type="protein sequence ID" value="KAJ4939568.1"/>
    <property type="molecule type" value="Genomic_DNA"/>
</dbReference>
<gene>
    <name evidence="1" type="ORF">JOQ06_029013</name>
</gene>
<reference evidence="1" key="1">
    <citation type="submission" date="2022-11" db="EMBL/GenBank/DDBJ databases">
        <title>Chromosome-level genome of Pogonophryne albipinna.</title>
        <authorList>
            <person name="Jo E."/>
        </authorList>
    </citation>
    <scope>NUCLEOTIDE SEQUENCE</scope>
    <source>
        <strain evidence="1">SGF0006</strain>
        <tissue evidence="1">Muscle</tissue>
    </source>
</reference>